<accession>A0A432ZAI5</accession>
<feature type="domain" description="DUF4434" evidence="1">
    <location>
        <begin position="46"/>
        <end position="271"/>
    </location>
</feature>
<proteinExistence type="predicted"/>
<dbReference type="EMBL" id="PIQE01000001">
    <property type="protein sequence ID" value="RUO74966.1"/>
    <property type="molecule type" value="Genomic_DNA"/>
</dbReference>
<dbReference type="Pfam" id="PF14488">
    <property type="entry name" value="DUF4434"/>
    <property type="match status" value="1"/>
</dbReference>
<evidence type="ECO:0000259" key="1">
    <source>
        <dbReference type="Pfam" id="PF14488"/>
    </source>
</evidence>
<organism evidence="2 3">
    <name type="scientific">Pseudidiomarina sediminum</name>
    <dbReference type="NCBI Taxonomy" id="431675"/>
    <lineage>
        <taxon>Bacteria</taxon>
        <taxon>Pseudomonadati</taxon>
        <taxon>Pseudomonadota</taxon>
        <taxon>Gammaproteobacteria</taxon>
        <taxon>Alteromonadales</taxon>
        <taxon>Idiomarinaceae</taxon>
        <taxon>Pseudidiomarina</taxon>
    </lineage>
</organism>
<comment type="caution">
    <text evidence="2">The sequence shown here is derived from an EMBL/GenBank/DDBJ whole genome shotgun (WGS) entry which is preliminary data.</text>
</comment>
<dbReference type="Proteomes" id="UP000287022">
    <property type="component" value="Unassembled WGS sequence"/>
</dbReference>
<reference evidence="3" key="1">
    <citation type="journal article" date="2018" name="Front. Microbiol.">
        <title>Genome-Based Analysis Reveals the Taxonomy and Diversity of the Family Idiomarinaceae.</title>
        <authorList>
            <person name="Liu Y."/>
            <person name="Lai Q."/>
            <person name="Shao Z."/>
        </authorList>
    </citation>
    <scope>NUCLEOTIDE SEQUENCE [LARGE SCALE GENOMIC DNA]</scope>
    <source>
        <strain evidence="3">c121</strain>
    </source>
</reference>
<dbReference type="AlphaFoldDB" id="A0A432ZAI5"/>
<dbReference type="InterPro" id="IPR027849">
    <property type="entry name" value="DUF4434"/>
</dbReference>
<dbReference type="Gene3D" id="3.20.20.80">
    <property type="entry name" value="Glycosidases"/>
    <property type="match status" value="1"/>
</dbReference>
<sequence>MATCRIQRLCRRRRQRVLGALRTLLLGVGLLMSSVVTTSAASEQQGVMYQPLNRDSELGAYGWHYLFQQLRNDGIDFGVLQWTQYGDEDFSAGQPWLRDSITVWQNYMPLWLGLHLEDDYFTEMSKGLAAQQTFFTTYLRKVNASVARWEAWRQQHSAQFLGWYIPLELSDAYFDTPAKRQQLATFLTQLRERIGTTPLAISVFMSATLPAAEFGAWLEDIQQLGYHVWLQDGVGTQALSAAQRADYFAALNCDVVMINEAFVQTSKQPFAARSASAEELAAATSTSCHRRIWFSLRYLPQAVGLLYLSDVTRQLPAP</sequence>
<protein>
    <submittedName>
        <fullName evidence="2">DUF4434 domain-containing protein</fullName>
    </submittedName>
</protein>
<keyword evidence="3" id="KW-1185">Reference proteome</keyword>
<name>A0A432ZAI5_9GAMM</name>
<dbReference type="STRING" id="1122124.GCA_000423165_00121"/>
<gene>
    <name evidence="2" type="ORF">CWI80_06465</name>
</gene>
<evidence type="ECO:0000313" key="3">
    <source>
        <dbReference type="Proteomes" id="UP000287022"/>
    </source>
</evidence>
<evidence type="ECO:0000313" key="2">
    <source>
        <dbReference type="EMBL" id="RUO74966.1"/>
    </source>
</evidence>